<evidence type="ECO:0000256" key="10">
    <source>
        <dbReference type="ARBA" id="ARBA00030253"/>
    </source>
</evidence>
<name>A0ABX7Q7L3_9BACT</name>
<evidence type="ECO:0000256" key="14">
    <source>
        <dbReference type="HAMAP-Rule" id="MF_00154"/>
    </source>
</evidence>
<comment type="catalytic activity">
    <reaction evidence="13 14">
        <text>heme b + (2E,6E)-farnesyl diphosphate + H2O = Fe(II)-heme o + diphosphate</text>
        <dbReference type="Rhea" id="RHEA:28070"/>
        <dbReference type="ChEBI" id="CHEBI:15377"/>
        <dbReference type="ChEBI" id="CHEBI:33019"/>
        <dbReference type="ChEBI" id="CHEBI:60344"/>
        <dbReference type="ChEBI" id="CHEBI:60530"/>
        <dbReference type="ChEBI" id="CHEBI:175763"/>
        <dbReference type="EC" id="2.5.1.141"/>
    </reaction>
</comment>
<organism evidence="15 16">
    <name type="scientific">Geobacter benzoatilyticus</name>
    <dbReference type="NCBI Taxonomy" id="2815309"/>
    <lineage>
        <taxon>Bacteria</taxon>
        <taxon>Pseudomonadati</taxon>
        <taxon>Thermodesulfobacteriota</taxon>
        <taxon>Desulfuromonadia</taxon>
        <taxon>Geobacterales</taxon>
        <taxon>Geobacteraceae</taxon>
        <taxon>Geobacter</taxon>
    </lineage>
</organism>
<feature type="transmembrane region" description="Helical" evidence="14">
    <location>
        <begin position="158"/>
        <end position="178"/>
    </location>
</feature>
<dbReference type="InterPro" id="IPR044878">
    <property type="entry name" value="UbiA_sf"/>
</dbReference>
<keyword evidence="6 14" id="KW-0812">Transmembrane</keyword>
<feature type="transmembrane region" description="Helical" evidence="14">
    <location>
        <begin position="38"/>
        <end position="58"/>
    </location>
</feature>
<evidence type="ECO:0000256" key="7">
    <source>
        <dbReference type="ARBA" id="ARBA00022989"/>
    </source>
</evidence>
<keyword evidence="16" id="KW-1185">Reference proteome</keyword>
<feature type="transmembrane region" description="Helical" evidence="14">
    <location>
        <begin position="253"/>
        <end position="271"/>
    </location>
</feature>
<accession>A0ABX7Q7L3</accession>
<evidence type="ECO:0000256" key="6">
    <source>
        <dbReference type="ARBA" id="ARBA00022692"/>
    </source>
</evidence>
<evidence type="ECO:0000256" key="11">
    <source>
        <dbReference type="ARBA" id="ARBA00040810"/>
    </source>
</evidence>
<dbReference type="CDD" id="cd13957">
    <property type="entry name" value="PT_UbiA_Cox10"/>
    <property type="match status" value="1"/>
</dbReference>
<keyword evidence="7 14" id="KW-1133">Transmembrane helix</keyword>
<dbReference type="Proteomes" id="UP000663651">
    <property type="component" value="Chromosome"/>
</dbReference>
<evidence type="ECO:0000256" key="3">
    <source>
        <dbReference type="ARBA" id="ARBA00012292"/>
    </source>
</evidence>
<gene>
    <name evidence="14" type="primary">ctaB</name>
    <name evidence="15" type="ORF">JZM60_07085</name>
</gene>
<dbReference type="RefSeq" id="WP_207164865.1">
    <property type="nucleotide sequence ID" value="NZ_CP071382.1"/>
</dbReference>
<dbReference type="Pfam" id="PF01040">
    <property type="entry name" value="UbiA"/>
    <property type="match status" value="1"/>
</dbReference>
<comment type="subcellular location">
    <subcellularLocation>
        <location evidence="1 14">Cell membrane</location>
        <topology evidence="1 14">Multi-pass membrane protein</topology>
    </subcellularLocation>
</comment>
<dbReference type="EC" id="2.5.1.141" evidence="3 14"/>
<keyword evidence="4 14" id="KW-1003">Cell membrane</keyword>
<keyword evidence="5 14" id="KW-0808">Transferase</keyword>
<comment type="pathway">
    <text evidence="2 14">Porphyrin-containing compound metabolism; heme O biosynthesis; heme O from protoheme: step 1/1.</text>
</comment>
<keyword evidence="9 14" id="KW-0472">Membrane</keyword>
<proteinExistence type="inferred from homology"/>
<evidence type="ECO:0000313" key="15">
    <source>
        <dbReference type="EMBL" id="QSV47020.1"/>
    </source>
</evidence>
<dbReference type="InterPro" id="IPR030470">
    <property type="entry name" value="UbiA_prenylTrfase_CS"/>
</dbReference>
<dbReference type="HAMAP" id="MF_00154">
    <property type="entry name" value="CyoE_CtaB"/>
    <property type="match status" value="1"/>
</dbReference>
<comment type="function">
    <text evidence="14">Converts heme B (protoheme IX) to heme O by substitution of the vinyl group on carbon 2 of heme B porphyrin ring with a hydroxyethyl farnesyl side group.</text>
</comment>
<dbReference type="PANTHER" id="PTHR43448">
    <property type="entry name" value="PROTOHEME IX FARNESYLTRANSFERASE, MITOCHONDRIAL"/>
    <property type="match status" value="1"/>
</dbReference>
<keyword evidence="8 14" id="KW-0350">Heme biosynthesis</keyword>
<comment type="miscellaneous">
    <text evidence="14">Carbon 2 of the heme B porphyrin ring is defined according to the Fischer nomenclature.</text>
</comment>
<dbReference type="PROSITE" id="PS51257">
    <property type="entry name" value="PROKAR_LIPOPROTEIN"/>
    <property type="match status" value="1"/>
</dbReference>
<comment type="similarity">
    <text evidence="14">Belongs to the UbiA prenyltransferase family. Protoheme IX farnesyltransferase subfamily.</text>
</comment>
<evidence type="ECO:0000256" key="9">
    <source>
        <dbReference type="ARBA" id="ARBA00023136"/>
    </source>
</evidence>
<feature type="transmembrane region" description="Helical" evidence="14">
    <location>
        <begin position="132"/>
        <end position="152"/>
    </location>
</feature>
<feature type="transmembrane region" description="Helical" evidence="14">
    <location>
        <begin position="79"/>
        <end position="99"/>
    </location>
</feature>
<sequence length="273" mass="28293">MSRGVSRLLRPRLALLNGAAAAGGCLLAAEGGWGMLPWVAWAGVALLAAGGSALNQVLERDLDGLMERTRQRPLPRGDISPAAAALVGAACIAAGLLALGAMGGLLPPFIGGGALGWYLAVYTPLKRRTSLALLAGAVSGAAPPLVGWTLAGGNPADYRIVLLAGILYLWQIPHFWLLQRRHAEDYRRAGIPLFVEGVKDGARSPIFAVWLGALVSGALLLPVFGIVGGVAAAGLSAFSLFLLMAAFFRADGALFSSLNLFPLLILLALSIQR</sequence>
<protein>
    <recommendedName>
        <fullName evidence="11 14">Protoheme IX farnesyltransferase</fullName>
        <ecNumber evidence="3 14">2.5.1.141</ecNumber>
    </recommendedName>
    <alternativeName>
        <fullName evidence="12 14">Heme B farnesyltransferase</fullName>
    </alternativeName>
    <alternativeName>
        <fullName evidence="10 14">Heme O synthase</fullName>
    </alternativeName>
</protein>
<evidence type="ECO:0000256" key="4">
    <source>
        <dbReference type="ARBA" id="ARBA00022475"/>
    </source>
</evidence>
<evidence type="ECO:0000256" key="2">
    <source>
        <dbReference type="ARBA" id="ARBA00004919"/>
    </source>
</evidence>
<evidence type="ECO:0000256" key="12">
    <source>
        <dbReference type="ARBA" id="ARBA00042475"/>
    </source>
</evidence>
<evidence type="ECO:0000256" key="13">
    <source>
        <dbReference type="ARBA" id="ARBA00047690"/>
    </source>
</evidence>
<dbReference type="PROSITE" id="PS00943">
    <property type="entry name" value="UBIA"/>
    <property type="match status" value="1"/>
</dbReference>
<reference evidence="15 16" key="1">
    <citation type="submission" date="2021-03" db="EMBL/GenBank/DDBJ databases">
        <title>Geobacter metallireducens gen. nov. sp. nov., a microorganism capable of coupling the complete oxidation of organic compounds to the reduction of iron and other metals.</title>
        <authorList>
            <person name="Li Y."/>
        </authorList>
    </citation>
    <scope>NUCLEOTIDE SEQUENCE [LARGE SCALE GENOMIC DNA]</scope>
    <source>
        <strain evidence="15 16">Jerry-YX</strain>
    </source>
</reference>
<feature type="transmembrane region" description="Helical" evidence="14">
    <location>
        <begin position="206"/>
        <end position="224"/>
    </location>
</feature>
<evidence type="ECO:0000313" key="16">
    <source>
        <dbReference type="Proteomes" id="UP000663651"/>
    </source>
</evidence>
<dbReference type="PANTHER" id="PTHR43448:SF7">
    <property type="entry name" value="4-HYDROXYBENZOATE SOLANESYLTRANSFERASE"/>
    <property type="match status" value="1"/>
</dbReference>
<feature type="transmembrane region" description="Helical" evidence="14">
    <location>
        <begin position="105"/>
        <end position="125"/>
    </location>
</feature>
<dbReference type="EMBL" id="CP071382">
    <property type="protein sequence ID" value="QSV47020.1"/>
    <property type="molecule type" value="Genomic_DNA"/>
</dbReference>
<evidence type="ECO:0000256" key="8">
    <source>
        <dbReference type="ARBA" id="ARBA00023133"/>
    </source>
</evidence>
<dbReference type="InterPro" id="IPR006369">
    <property type="entry name" value="Protohaem_IX_farnesylTrfase"/>
</dbReference>
<evidence type="ECO:0000256" key="5">
    <source>
        <dbReference type="ARBA" id="ARBA00022679"/>
    </source>
</evidence>
<evidence type="ECO:0000256" key="1">
    <source>
        <dbReference type="ARBA" id="ARBA00004651"/>
    </source>
</evidence>
<dbReference type="Gene3D" id="1.10.357.140">
    <property type="entry name" value="UbiA prenyltransferase"/>
    <property type="match status" value="1"/>
</dbReference>
<dbReference type="InterPro" id="IPR000537">
    <property type="entry name" value="UbiA_prenyltransferase"/>
</dbReference>